<proteinExistence type="predicted"/>
<protein>
    <submittedName>
        <fullName evidence="3">DNA-binding response regulator, LytR/AlgR family</fullName>
    </submittedName>
</protein>
<dbReference type="PROSITE" id="PS50930">
    <property type="entry name" value="HTH_LYTTR"/>
    <property type="match status" value="1"/>
</dbReference>
<dbReference type="Pfam" id="PF04397">
    <property type="entry name" value="LytTR"/>
    <property type="match status" value="1"/>
</dbReference>
<keyword evidence="1" id="KW-0472">Membrane</keyword>
<dbReference type="SMART" id="SM00850">
    <property type="entry name" value="LytTR"/>
    <property type="match status" value="1"/>
</dbReference>
<accession>A0A1H8AAN7</accession>
<dbReference type="RefSeq" id="WP_050521345.1">
    <property type="nucleotide sequence ID" value="NZ_FOCO01000001.1"/>
</dbReference>
<evidence type="ECO:0000313" key="4">
    <source>
        <dbReference type="Proteomes" id="UP000183002"/>
    </source>
</evidence>
<dbReference type="EMBL" id="FOCO01000001">
    <property type="protein sequence ID" value="SEM67770.1"/>
    <property type="molecule type" value="Genomic_DNA"/>
</dbReference>
<feature type="transmembrane region" description="Helical" evidence="1">
    <location>
        <begin position="53"/>
        <end position="75"/>
    </location>
</feature>
<dbReference type="Proteomes" id="UP000183002">
    <property type="component" value="Unassembled WGS sequence"/>
</dbReference>
<dbReference type="STRING" id="1077947.SAMN05216227_100163"/>
<sequence>MHIVFLNGNEFKGSWQDFMRALRHPLFVALILGMTGIVFLLGPYDHILPDAVIARVLIVVSSVCVYIATAVAWVAQSRRWAFMAFSFPTLLTAVMVTSLWGVNMSVAAGGQAIDAMQWVQLIAFNIVFCVVGELVLASFLIERIAAETGMKARPILAYGSEEAARFVPPAATEIAAKIATEIAAEIVPEWADILGEKLAIDHIWHIKAEEHYVAVGLRCGRSVLLRGRLADAIAQLPPGAGMQVHRSHWVAVAALAKVWRAREGWRLRLQTGHEVPIARNRTVQARDWATAVLQGK</sequence>
<dbReference type="GO" id="GO:0003677">
    <property type="term" value="F:DNA binding"/>
    <property type="evidence" value="ECO:0007669"/>
    <property type="project" value="UniProtKB-KW"/>
</dbReference>
<keyword evidence="4" id="KW-1185">Reference proteome</keyword>
<keyword evidence="3" id="KW-0238">DNA-binding</keyword>
<dbReference type="AlphaFoldDB" id="A0A1H8AAN7"/>
<feature type="transmembrane region" description="Helical" evidence="1">
    <location>
        <begin position="122"/>
        <end position="141"/>
    </location>
</feature>
<dbReference type="InterPro" id="IPR007492">
    <property type="entry name" value="LytTR_DNA-bd_dom"/>
</dbReference>
<organism evidence="3 4">
    <name type="scientific">Pseudorhodobacter antarcticus</name>
    <dbReference type="NCBI Taxonomy" id="1077947"/>
    <lineage>
        <taxon>Bacteria</taxon>
        <taxon>Pseudomonadati</taxon>
        <taxon>Pseudomonadota</taxon>
        <taxon>Alphaproteobacteria</taxon>
        <taxon>Rhodobacterales</taxon>
        <taxon>Paracoccaceae</taxon>
        <taxon>Pseudorhodobacter</taxon>
    </lineage>
</organism>
<evidence type="ECO:0000259" key="2">
    <source>
        <dbReference type="PROSITE" id="PS50930"/>
    </source>
</evidence>
<keyword evidence="1" id="KW-0812">Transmembrane</keyword>
<keyword evidence="1" id="KW-1133">Transmembrane helix</keyword>
<evidence type="ECO:0000313" key="3">
    <source>
        <dbReference type="EMBL" id="SEM67770.1"/>
    </source>
</evidence>
<dbReference type="OrthoDB" id="7028951at2"/>
<feature type="transmembrane region" description="Helical" evidence="1">
    <location>
        <begin position="21"/>
        <end position="41"/>
    </location>
</feature>
<name>A0A1H8AAN7_9RHOB</name>
<gene>
    <name evidence="3" type="ORF">SAMN05216227_100163</name>
</gene>
<reference evidence="3 4" key="1">
    <citation type="submission" date="2016-10" db="EMBL/GenBank/DDBJ databases">
        <authorList>
            <person name="de Groot N.N."/>
        </authorList>
    </citation>
    <scope>NUCLEOTIDE SEQUENCE [LARGE SCALE GENOMIC DNA]</scope>
    <source>
        <strain evidence="3 4">CGMCC 1.10836</strain>
    </source>
</reference>
<dbReference type="Gene3D" id="2.40.50.1020">
    <property type="entry name" value="LytTr DNA-binding domain"/>
    <property type="match status" value="1"/>
</dbReference>
<evidence type="ECO:0000256" key="1">
    <source>
        <dbReference type="SAM" id="Phobius"/>
    </source>
</evidence>
<feature type="domain" description="HTH LytTR-type" evidence="2">
    <location>
        <begin position="196"/>
        <end position="281"/>
    </location>
</feature>
<feature type="transmembrane region" description="Helical" evidence="1">
    <location>
        <begin position="82"/>
        <end position="102"/>
    </location>
</feature>